<name>A0A8S9ZY76_9BILA</name>
<keyword evidence="3" id="KW-1185">Reference proteome</keyword>
<dbReference type="OrthoDB" id="10443085at2759"/>
<dbReference type="EMBL" id="JABEBT010000011">
    <property type="protein sequence ID" value="KAF7638567.1"/>
    <property type="molecule type" value="Genomic_DNA"/>
</dbReference>
<reference evidence="2" key="1">
    <citation type="journal article" date="2020" name="Ecol. Evol.">
        <title>Genome structure and content of the rice root-knot nematode (Meloidogyne graminicola).</title>
        <authorList>
            <person name="Phan N.T."/>
            <person name="Danchin E.G.J."/>
            <person name="Klopp C."/>
            <person name="Perfus-Barbeoch L."/>
            <person name="Kozlowski D.K."/>
            <person name="Koutsovoulos G.D."/>
            <person name="Lopez-Roques C."/>
            <person name="Bouchez O."/>
            <person name="Zahm M."/>
            <person name="Besnard G."/>
            <person name="Bellafiore S."/>
        </authorList>
    </citation>
    <scope>NUCLEOTIDE SEQUENCE</scope>
    <source>
        <strain evidence="2">VN-18</strain>
    </source>
</reference>
<comment type="caution">
    <text evidence="2">The sequence shown here is derived from an EMBL/GenBank/DDBJ whole genome shotgun (WGS) entry which is preliminary data.</text>
</comment>
<dbReference type="AlphaFoldDB" id="A0A8S9ZY76"/>
<feature type="transmembrane region" description="Helical" evidence="1">
    <location>
        <begin position="20"/>
        <end position="39"/>
    </location>
</feature>
<gene>
    <name evidence="2" type="ORF">Mgra_00001945</name>
</gene>
<keyword evidence="1" id="KW-1133">Transmembrane helix</keyword>
<protein>
    <submittedName>
        <fullName evidence="2">Uncharacterized protein</fullName>
    </submittedName>
</protein>
<proteinExistence type="predicted"/>
<organism evidence="2 3">
    <name type="scientific">Meloidogyne graminicola</name>
    <dbReference type="NCBI Taxonomy" id="189291"/>
    <lineage>
        <taxon>Eukaryota</taxon>
        <taxon>Metazoa</taxon>
        <taxon>Ecdysozoa</taxon>
        <taxon>Nematoda</taxon>
        <taxon>Chromadorea</taxon>
        <taxon>Rhabditida</taxon>
        <taxon>Tylenchina</taxon>
        <taxon>Tylenchomorpha</taxon>
        <taxon>Tylenchoidea</taxon>
        <taxon>Meloidogynidae</taxon>
        <taxon>Meloidogyninae</taxon>
        <taxon>Meloidogyne</taxon>
    </lineage>
</organism>
<dbReference type="Proteomes" id="UP000605970">
    <property type="component" value="Unassembled WGS sequence"/>
</dbReference>
<keyword evidence="1" id="KW-0812">Transmembrane</keyword>
<evidence type="ECO:0000256" key="1">
    <source>
        <dbReference type="SAM" id="Phobius"/>
    </source>
</evidence>
<evidence type="ECO:0000313" key="2">
    <source>
        <dbReference type="EMBL" id="KAF7638567.1"/>
    </source>
</evidence>
<accession>A0A8S9ZY76</accession>
<evidence type="ECO:0000313" key="3">
    <source>
        <dbReference type="Proteomes" id="UP000605970"/>
    </source>
</evidence>
<keyword evidence="1" id="KW-0472">Membrane</keyword>
<sequence>MLLLKMEMFQANDYSIKGKIYKIFIQIIFYLLFFMLLSTVAELKAWPSGSMLGCCTGLVISVLKSEKKSSIICACGSGGRFVVTAFHASEKAKAILKLCGYGKIIKFDCLKVQKYDASRFDGQKFYNTPFGFEFVIQNATLSCILSAPFVSIGSLLCAVVGDSKNNRADLHLSVVSKTKEVKDLIRGDVIHIKRCFAMIDDECIVLKADEDDVSNRFLKTNVNLNSFLFVFLS</sequence>